<dbReference type="PANTHER" id="PTHR35841">
    <property type="entry name" value="PHOSPHONATES-BINDING PERIPLASMIC PROTEIN"/>
    <property type="match status" value="1"/>
</dbReference>
<dbReference type="Proteomes" id="UP000007845">
    <property type="component" value="Chromosome"/>
</dbReference>
<name>F0JD24_9BACT</name>
<gene>
    <name evidence="2" type="ORF">DND132_1307</name>
</gene>
<dbReference type="PANTHER" id="PTHR35841:SF1">
    <property type="entry name" value="PHOSPHONATES-BINDING PERIPLASMIC PROTEIN"/>
    <property type="match status" value="1"/>
</dbReference>
<evidence type="ECO:0000313" key="3">
    <source>
        <dbReference type="Proteomes" id="UP000007845"/>
    </source>
</evidence>
<dbReference type="EMBL" id="CP003220">
    <property type="protein sequence ID" value="EGB14516.1"/>
    <property type="molecule type" value="Genomic_DNA"/>
</dbReference>
<reference evidence="2 3" key="1">
    <citation type="journal article" date="2011" name="J. Bacteriol.">
        <title>Genome sequence of the mercury-methylating strain Desulfovibrio desulfuricans ND132.</title>
        <authorList>
            <person name="Brown S.D."/>
            <person name="Gilmour C.C."/>
            <person name="Kucken A.M."/>
            <person name="Wall J.D."/>
            <person name="Elias D.A."/>
            <person name="Brandt C.C."/>
            <person name="Podar M."/>
            <person name="Chertkov O."/>
            <person name="Held B."/>
            <person name="Bruce D.C."/>
            <person name="Detter J.C."/>
            <person name="Tapia R."/>
            <person name="Han C.S."/>
            <person name="Goodwin L.A."/>
            <person name="Cheng J.F."/>
            <person name="Pitluck S."/>
            <person name="Woyke T."/>
            <person name="Mikhailova N."/>
            <person name="Ivanova N.N."/>
            <person name="Han J."/>
            <person name="Lucas S."/>
            <person name="Lapidus A.L."/>
            <person name="Land M.L."/>
            <person name="Hauser L.J."/>
            <person name="Palumbo A.V."/>
        </authorList>
    </citation>
    <scope>NUCLEOTIDE SEQUENCE [LARGE SCALE GENOMIC DNA]</scope>
    <source>
        <strain evidence="2 3">ND132</strain>
    </source>
</reference>
<dbReference type="Pfam" id="PF12974">
    <property type="entry name" value="Phosphonate-bd"/>
    <property type="match status" value="1"/>
</dbReference>
<dbReference type="STRING" id="641491.DND132_1307"/>
<dbReference type="RefSeq" id="WP_014321944.1">
    <property type="nucleotide sequence ID" value="NC_016803.1"/>
</dbReference>
<dbReference type="KEGG" id="ddn:DND132_1307"/>
<sequence length="312" mass="34694" precursor="true">MTMKKTRMTTWAVLLALLLPLVLASGCSDEKPVKVDLSKREDLVAPRMVDAITYAYLPQYSHTISYQRHRQLLEYLRKTTGLPLRQIFPDTFEEHVKMVERGEIDISYSNPFVYVRLAKAGAQAFARVIEPSGEPNFRGQIIARTDNAAINSIADCRGKRWIAVDPNSAGGYLFPLGLFIDHHIHLHDFETVDFAPGPGGKQEKVVLAVHAGVYDIGTIRKGTLDVVRNKIDLGSIRILAETRSYPGWVYAARKGLDPAIVDAVAKAMFALDTKTPEHQAILSVAGMQGIIPAEDADYDPVRELAEKLELDR</sequence>
<evidence type="ECO:0000313" key="2">
    <source>
        <dbReference type="EMBL" id="EGB14516.1"/>
    </source>
</evidence>
<evidence type="ECO:0000256" key="1">
    <source>
        <dbReference type="SAM" id="SignalP"/>
    </source>
</evidence>
<accession>F0JD24</accession>
<keyword evidence="3" id="KW-1185">Reference proteome</keyword>
<feature type="signal peptide" evidence="1">
    <location>
        <begin position="1"/>
        <end position="24"/>
    </location>
</feature>
<dbReference type="HOGENOM" id="CLU_051472_5_0_7"/>
<keyword evidence="1" id="KW-0732">Signal</keyword>
<feature type="chain" id="PRO_5003255355" evidence="1">
    <location>
        <begin position="25"/>
        <end position="312"/>
    </location>
</feature>
<dbReference type="Gene3D" id="3.40.190.10">
    <property type="entry name" value="Periplasmic binding protein-like II"/>
    <property type="match status" value="2"/>
</dbReference>
<proteinExistence type="predicted"/>
<dbReference type="eggNOG" id="COG3221">
    <property type="taxonomic scope" value="Bacteria"/>
</dbReference>
<dbReference type="CDD" id="cd01071">
    <property type="entry name" value="PBP2_PhnD_like"/>
    <property type="match status" value="1"/>
</dbReference>
<protein>
    <submittedName>
        <fullName evidence="2">Phosphonate ABC transporter, periplasmic phosphonate-binding protein</fullName>
    </submittedName>
</protein>
<organism evidence="2 3">
    <name type="scientific">Pseudodesulfovibrio mercurii</name>
    <dbReference type="NCBI Taxonomy" id="641491"/>
    <lineage>
        <taxon>Bacteria</taxon>
        <taxon>Pseudomonadati</taxon>
        <taxon>Thermodesulfobacteriota</taxon>
        <taxon>Desulfovibrionia</taxon>
        <taxon>Desulfovibrionales</taxon>
        <taxon>Desulfovibrionaceae</taxon>
    </lineage>
</organism>
<dbReference type="AlphaFoldDB" id="F0JD24"/>
<dbReference type="SMR" id="F0JD24"/>
<dbReference type="PROSITE" id="PS51257">
    <property type="entry name" value="PROKAR_LIPOPROTEIN"/>
    <property type="match status" value="1"/>
</dbReference>
<dbReference type="SUPFAM" id="SSF53850">
    <property type="entry name" value="Periplasmic binding protein-like II"/>
    <property type="match status" value="1"/>
</dbReference>